<feature type="compositionally biased region" description="Low complexity" evidence="8">
    <location>
        <begin position="580"/>
        <end position="606"/>
    </location>
</feature>
<keyword evidence="6" id="KW-0378">Hydrolase</keyword>
<dbReference type="CDD" id="cd09274">
    <property type="entry name" value="RNase_HI_RT_Ty3"/>
    <property type="match status" value="1"/>
</dbReference>
<keyword evidence="4" id="KW-0540">Nuclease</keyword>
<evidence type="ECO:0000256" key="8">
    <source>
        <dbReference type="SAM" id="MobiDB-lite"/>
    </source>
</evidence>
<name>A0A699GKA3_TANCI</name>
<dbReference type="Pfam" id="PF08284">
    <property type="entry name" value="RVP_2"/>
    <property type="match status" value="2"/>
</dbReference>
<evidence type="ECO:0000259" key="9">
    <source>
        <dbReference type="Pfam" id="PF17917"/>
    </source>
</evidence>
<feature type="region of interest" description="Disordered" evidence="8">
    <location>
        <begin position="799"/>
        <end position="856"/>
    </location>
</feature>
<dbReference type="InterPro" id="IPR043128">
    <property type="entry name" value="Rev_trsase/Diguanyl_cyclase"/>
</dbReference>
<dbReference type="InterPro" id="IPR036397">
    <property type="entry name" value="RNaseH_sf"/>
</dbReference>
<keyword evidence="2" id="KW-0808">Transferase</keyword>
<dbReference type="EC" id="2.7.7.49" evidence="1"/>
<dbReference type="Pfam" id="PF17917">
    <property type="entry name" value="RT_RNaseH"/>
    <property type="match status" value="1"/>
</dbReference>
<keyword evidence="3" id="KW-0548">Nucleotidyltransferase</keyword>
<dbReference type="GO" id="GO:0003676">
    <property type="term" value="F:nucleic acid binding"/>
    <property type="evidence" value="ECO:0007669"/>
    <property type="project" value="InterPro"/>
</dbReference>
<dbReference type="GO" id="GO:0016787">
    <property type="term" value="F:hydrolase activity"/>
    <property type="evidence" value="ECO:0007669"/>
    <property type="project" value="UniProtKB-KW"/>
</dbReference>
<dbReference type="SUPFAM" id="SSF50630">
    <property type="entry name" value="Acid proteases"/>
    <property type="match status" value="1"/>
</dbReference>
<sequence>MLLTTKSDFQKIYEAMKVLKLSNRWENSCNLYTPLYAFGIVFMKPPYPFDYPMRRLTIEHEEMESLLTNKSRLEEACTKIMNEAEDHLSRFENLHIEVLTEREIADKLSNDHLMVLKSKFNNDKPWYADFVNYIVGKVIPPNWTFKKRIGPTGGHHSASVTAKKVYKSGFYWPSIFKDANEVIKHIFERSMGYNPKDWLEKLNDALWAFKTAYKTTTGCTPFKLVYGKPCHLPIEIEHKAHWALKQCNMDLTLASESHLMQLNELAELRDDIDVGWCTSHTFRLGYRVLIDLILHRSSINNNASLSNKFEGSYFIFKFGISGLLHQVVITIADRIRDNGTSQSKQNSQSSSTTFIYKTLNIPSFLDSCFISSMGYEVKRIMVRLDFNICASDRNFSSIWTYTAMMLPRVRNHHGGNVYIRDLVEFDVTINDVGFLNVPLEVMVTLVIFISSDVLVESVGSSFSRVILIGSIFVEVLVAPEVEAAAFSSTVGVLEFDTHSSLEANPSESLLPPVSVAPMVSPFLCSDDSESDTEMPERYVSPTPRDDMLTRALTARKSVRPLSSYRLALRYTSHHLDGFTSGSSSVHSSSDHSSSGHSISGHSLSRHTPPDTTIIDSSTPLGFSFESSVGPSRKRCRSLGATVTSCIHTLRALAPSCADLLPPCKRFRDSISPEDNVEDDIDTDVLADIKADATTIEVAVDRDVEAGIDGGISMEVDVGVDIEDNVKDEVESSDRGTMKVGVDVVAEIDIPDGMLMPDDVECLEHLEARSLIAGGERASLLEQVASLERSIARLRGTAMMESARADSQNGDDDDNTNVGGNGNENGGGDGDENGRGNVNRNGGGNGNGNPNRNDRGVMPVTRNVIVADPTRLQDAVRIGNNLMDQKLKAYAVKNAKNKRRAMYCEMQKCNKVGHMTKDCMNTITATATQRALVTHGNKARKKTEEDRGKAYVLGGGEASPDSNVVTRTFLLNNHYASMLFDSGADRSFVSFTFSALLDVTPSTGCTLGLLGYPFNIDLMPVELGSFNVIIGMDWLANHHAVIVCDEKIVQIPYGDEVLIVQDKLTVKNKYLLSRIHDLFDQFQGSRVYSKTDLRSGYHQLRVREEEILKTAFRTRYDHYEFQRIGGIHGSDESGVNKKEHEEQLRLILRLLKKEELYAKFSKCEFWLSKSENEEVAFQLLKQKLYSASILALSEGSENFVVYCDASRKGLGVVLMQREKVIAYASRQLKIHEKNYTTHDLELGVVVFALKMRRYYLYDTKCVVFTDHKSLQHILDQKELNMRQHRWLELLSDYDCEIRYHSEKENMVADALSLKERIKPL</sequence>
<feature type="compositionally biased region" description="Gly residues" evidence="8">
    <location>
        <begin position="818"/>
        <end position="827"/>
    </location>
</feature>
<evidence type="ECO:0000256" key="1">
    <source>
        <dbReference type="ARBA" id="ARBA00012493"/>
    </source>
</evidence>
<feature type="domain" description="Reverse transcriptase RNase H-like" evidence="9">
    <location>
        <begin position="1195"/>
        <end position="1292"/>
    </location>
</feature>
<evidence type="ECO:0000256" key="5">
    <source>
        <dbReference type="ARBA" id="ARBA00022759"/>
    </source>
</evidence>
<comment type="caution">
    <text evidence="10">The sequence shown here is derived from an EMBL/GenBank/DDBJ whole genome shotgun (WGS) entry which is preliminary data.</text>
</comment>
<evidence type="ECO:0000256" key="7">
    <source>
        <dbReference type="ARBA" id="ARBA00022918"/>
    </source>
</evidence>
<feature type="region of interest" description="Disordered" evidence="8">
    <location>
        <begin position="579"/>
        <end position="619"/>
    </location>
</feature>
<organism evidence="10">
    <name type="scientific">Tanacetum cinerariifolium</name>
    <name type="common">Dalmatian daisy</name>
    <name type="synonym">Chrysanthemum cinerariifolium</name>
    <dbReference type="NCBI Taxonomy" id="118510"/>
    <lineage>
        <taxon>Eukaryota</taxon>
        <taxon>Viridiplantae</taxon>
        <taxon>Streptophyta</taxon>
        <taxon>Embryophyta</taxon>
        <taxon>Tracheophyta</taxon>
        <taxon>Spermatophyta</taxon>
        <taxon>Magnoliopsida</taxon>
        <taxon>eudicotyledons</taxon>
        <taxon>Gunneridae</taxon>
        <taxon>Pentapetalae</taxon>
        <taxon>asterids</taxon>
        <taxon>campanulids</taxon>
        <taxon>Asterales</taxon>
        <taxon>Asteraceae</taxon>
        <taxon>Asteroideae</taxon>
        <taxon>Anthemideae</taxon>
        <taxon>Anthemidinae</taxon>
        <taxon>Tanacetum</taxon>
    </lineage>
</organism>
<dbReference type="PANTHER" id="PTHR37984">
    <property type="entry name" value="PROTEIN CBG26694"/>
    <property type="match status" value="1"/>
</dbReference>
<evidence type="ECO:0000256" key="3">
    <source>
        <dbReference type="ARBA" id="ARBA00022695"/>
    </source>
</evidence>
<dbReference type="Gene3D" id="2.40.70.10">
    <property type="entry name" value="Acid Proteases"/>
    <property type="match status" value="1"/>
</dbReference>
<dbReference type="PANTHER" id="PTHR37984:SF5">
    <property type="entry name" value="PROTEIN NYNRIN-LIKE"/>
    <property type="match status" value="1"/>
</dbReference>
<dbReference type="InterPro" id="IPR041373">
    <property type="entry name" value="RT_RNaseH"/>
</dbReference>
<accession>A0A699GKA3</accession>
<dbReference type="GO" id="GO:0004519">
    <property type="term" value="F:endonuclease activity"/>
    <property type="evidence" value="ECO:0007669"/>
    <property type="project" value="UniProtKB-KW"/>
</dbReference>
<dbReference type="CDD" id="cd00303">
    <property type="entry name" value="retropepsin_like"/>
    <property type="match status" value="1"/>
</dbReference>
<feature type="compositionally biased region" description="Polar residues" evidence="8">
    <location>
        <begin position="609"/>
        <end position="619"/>
    </location>
</feature>
<reference evidence="10" key="1">
    <citation type="journal article" date="2019" name="Sci. Rep.">
        <title>Draft genome of Tanacetum cinerariifolium, the natural source of mosquito coil.</title>
        <authorList>
            <person name="Yamashiro T."/>
            <person name="Shiraishi A."/>
            <person name="Satake H."/>
            <person name="Nakayama K."/>
        </authorList>
    </citation>
    <scope>NUCLEOTIDE SEQUENCE</scope>
</reference>
<keyword evidence="5" id="KW-0255">Endonuclease</keyword>
<feature type="region of interest" description="Disordered" evidence="8">
    <location>
        <begin position="525"/>
        <end position="545"/>
    </location>
</feature>
<dbReference type="GO" id="GO:0003964">
    <property type="term" value="F:RNA-directed DNA polymerase activity"/>
    <property type="evidence" value="ECO:0007669"/>
    <property type="project" value="UniProtKB-KW"/>
</dbReference>
<protein>
    <recommendedName>
        <fullName evidence="1">RNA-directed DNA polymerase</fullName>
        <ecNumber evidence="1">2.7.7.49</ecNumber>
    </recommendedName>
</protein>
<keyword evidence="7 10" id="KW-0695">RNA-directed DNA polymerase</keyword>
<dbReference type="InterPro" id="IPR050951">
    <property type="entry name" value="Retrovirus_Pol_polyprotein"/>
</dbReference>
<dbReference type="Gene3D" id="3.30.420.10">
    <property type="entry name" value="Ribonuclease H-like superfamily/Ribonuclease H"/>
    <property type="match status" value="1"/>
</dbReference>
<dbReference type="Gene3D" id="3.30.70.270">
    <property type="match status" value="1"/>
</dbReference>
<evidence type="ECO:0000313" key="10">
    <source>
        <dbReference type="EMBL" id="GEU30063.1"/>
    </source>
</evidence>
<evidence type="ECO:0000256" key="4">
    <source>
        <dbReference type="ARBA" id="ARBA00022722"/>
    </source>
</evidence>
<dbReference type="InterPro" id="IPR021109">
    <property type="entry name" value="Peptidase_aspartic_dom_sf"/>
</dbReference>
<evidence type="ECO:0000256" key="6">
    <source>
        <dbReference type="ARBA" id="ARBA00022801"/>
    </source>
</evidence>
<gene>
    <name evidence="10" type="ORF">Tci_002041</name>
</gene>
<evidence type="ECO:0000256" key="2">
    <source>
        <dbReference type="ARBA" id="ARBA00022679"/>
    </source>
</evidence>
<dbReference type="InterPro" id="IPR043502">
    <property type="entry name" value="DNA/RNA_pol_sf"/>
</dbReference>
<proteinExistence type="predicted"/>
<dbReference type="SUPFAM" id="SSF56672">
    <property type="entry name" value="DNA/RNA polymerases"/>
    <property type="match status" value="1"/>
</dbReference>
<dbReference type="EMBL" id="BKCJ010000124">
    <property type="protein sequence ID" value="GEU30063.1"/>
    <property type="molecule type" value="Genomic_DNA"/>
</dbReference>